<geneLocation type="plasmid" evidence="2">
    <name>pp88_h</name>
</geneLocation>
<name>A0A2I7KHE4_9RHOB</name>
<organism evidence="1 2">
    <name type="scientific">Phaeobacter inhibens</name>
    <dbReference type="NCBI Taxonomy" id="221822"/>
    <lineage>
        <taxon>Bacteria</taxon>
        <taxon>Pseudomonadati</taxon>
        <taxon>Pseudomonadota</taxon>
        <taxon>Alphaproteobacteria</taxon>
        <taxon>Rhodobacterales</taxon>
        <taxon>Roseobacteraceae</taxon>
        <taxon>Phaeobacter</taxon>
    </lineage>
</organism>
<gene>
    <name evidence="1" type="ORF">PhaeoP88_04697</name>
</gene>
<dbReference type="AlphaFoldDB" id="A0A2I7KHE4"/>
<accession>A0A2I7KHE4</accession>
<evidence type="ECO:0000313" key="1">
    <source>
        <dbReference type="EMBL" id="AUR02009.1"/>
    </source>
</evidence>
<dbReference type="Proteomes" id="UP000236447">
    <property type="component" value="Plasmid pP88_h"/>
</dbReference>
<reference evidence="1 2" key="1">
    <citation type="journal article" date="2017" name="Front. Microbiol.">
        <title>Phaeobacter piscinae sp. nov., a species of the Roseobacter group and potential aquaculture probiont.</title>
        <authorList>
            <person name="Sonnenschein E.C."/>
            <person name="Phippen C.B.W."/>
            <person name="Nielsen K.F."/>
            <person name="Mateiu R.V."/>
            <person name="Melchiorsen J."/>
            <person name="Gram L."/>
            <person name="Overmann J."/>
            <person name="Freese H.M."/>
        </authorList>
    </citation>
    <scope>NUCLEOTIDE SEQUENCE [LARGE SCALE GENOMIC DNA]</scope>
    <source>
        <strain evidence="1 2">P88</strain>
        <plasmid evidence="1">pP88_h</plasmid>
    </source>
</reference>
<proteinExistence type="predicted"/>
<protein>
    <submittedName>
        <fullName evidence="1">Uncharacterized protein</fullName>
    </submittedName>
</protein>
<dbReference type="EMBL" id="CP010733">
    <property type="protein sequence ID" value="AUR02009.1"/>
    <property type="molecule type" value="Genomic_DNA"/>
</dbReference>
<dbReference type="RefSeq" id="WP_102884821.1">
    <property type="nucleotide sequence ID" value="NZ_CP010733.1"/>
</dbReference>
<reference evidence="1 2" key="2">
    <citation type="journal article" date="2017" name="Genome Biol. Evol.">
        <title>Trajectories and Drivers of Genome Evolution in Surface-Associated Marine Phaeobacter.</title>
        <authorList>
            <person name="Freese H.M."/>
            <person name="Sikorski J."/>
            <person name="Bunk B."/>
            <person name="Scheuner C."/>
            <person name="Meier-Kolthoff J.P."/>
            <person name="Sproer C."/>
            <person name="Gram L."/>
            <person name="Overmann J."/>
        </authorList>
    </citation>
    <scope>NUCLEOTIDE SEQUENCE [LARGE SCALE GENOMIC DNA]</scope>
    <source>
        <strain evidence="1 2">P88</strain>
        <plasmid evidence="1">pP88_h</plasmid>
    </source>
</reference>
<evidence type="ECO:0000313" key="2">
    <source>
        <dbReference type="Proteomes" id="UP000236447"/>
    </source>
</evidence>
<sequence>MKQASRDSQLALGAAKLILDGRDPVKDRAQVLITLDHTIATLLLVAMEHDPKKAVQMFNEGTVPHVEERIMLFASRST</sequence>
<keyword evidence="1" id="KW-0614">Plasmid</keyword>